<dbReference type="InterPro" id="IPR050109">
    <property type="entry name" value="HTH-type_TetR-like_transc_reg"/>
</dbReference>
<feature type="domain" description="HTH tetR-type" evidence="6">
    <location>
        <begin position="16"/>
        <end position="76"/>
    </location>
</feature>
<evidence type="ECO:0000256" key="2">
    <source>
        <dbReference type="ARBA" id="ARBA00023015"/>
    </source>
</evidence>
<feature type="DNA-binding region" description="H-T-H motif" evidence="5">
    <location>
        <begin position="39"/>
        <end position="58"/>
    </location>
</feature>
<dbReference type="PANTHER" id="PTHR30055">
    <property type="entry name" value="HTH-TYPE TRANSCRIPTIONAL REGULATOR RUTR"/>
    <property type="match status" value="1"/>
</dbReference>
<dbReference type="GO" id="GO:0003677">
    <property type="term" value="F:DNA binding"/>
    <property type="evidence" value="ECO:0007669"/>
    <property type="project" value="UniProtKB-UniRule"/>
</dbReference>
<accession>A0ABD7HPD4</accession>
<name>A0ABD7HPD4_9MYCO</name>
<dbReference type="InterPro" id="IPR001647">
    <property type="entry name" value="HTH_TetR"/>
</dbReference>
<dbReference type="SUPFAM" id="SSF48498">
    <property type="entry name" value="Tetracyclin repressor-like, C-terminal domain"/>
    <property type="match status" value="1"/>
</dbReference>
<evidence type="ECO:0000259" key="6">
    <source>
        <dbReference type="PROSITE" id="PS50977"/>
    </source>
</evidence>
<dbReference type="PANTHER" id="PTHR30055:SF234">
    <property type="entry name" value="HTH-TYPE TRANSCRIPTIONAL REGULATOR BETI"/>
    <property type="match status" value="1"/>
</dbReference>
<dbReference type="Pfam" id="PF00440">
    <property type="entry name" value="TetR_N"/>
    <property type="match status" value="1"/>
</dbReference>
<evidence type="ECO:0000256" key="4">
    <source>
        <dbReference type="ARBA" id="ARBA00023163"/>
    </source>
</evidence>
<evidence type="ECO:0000256" key="5">
    <source>
        <dbReference type="PROSITE-ProRule" id="PRU00335"/>
    </source>
</evidence>
<dbReference type="SUPFAM" id="SSF46689">
    <property type="entry name" value="Homeodomain-like"/>
    <property type="match status" value="1"/>
</dbReference>
<dbReference type="PROSITE" id="PS50977">
    <property type="entry name" value="HTH_TETR_2"/>
    <property type="match status" value="1"/>
</dbReference>
<evidence type="ECO:0000256" key="1">
    <source>
        <dbReference type="ARBA" id="ARBA00022491"/>
    </source>
</evidence>
<evidence type="ECO:0000313" key="7">
    <source>
        <dbReference type="EMBL" id="RIT39795.1"/>
    </source>
</evidence>
<dbReference type="RefSeq" id="WP_100463925.1">
    <property type="nucleotide sequence ID" value="NZ_CP029076.1"/>
</dbReference>
<dbReference type="GO" id="GO:0006355">
    <property type="term" value="P:regulation of DNA-templated transcription"/>
    <property type="evidence" value="ECO:0007669"/>
    <property type="project" value="UniProtKB-ARBA"/>
</dbReference>
<protein>
    <submittedName>
        <fullName evidence="7">TetR/AcrR family transcriptional regulator</fullName>
    </submittedName>
</protein>
<dbReference type="Pfam" id="PF13977">
    <property type="entry name" value="TetR_C_6"/>
    <property type="match status" value="1"/>
</dbReference>
<proteinExistence type="predicted"/>
<gene>
    <name evidence="7" type="ORF">D2E76_11015</name>
</gene>
<keyword evidence="3 5" id="KW-0238">DNA-binding</keyword>
<dbReference type="InterPro" id="IPR009057">
    <property type="entry name" value="Homeodomain-like_sf"/>
</dbReference>
<keyword evidence="4" id="KW-0804">Transcription</keyword>
<keyword evidence="2" id="KW-0805">Transcription regulation</keyword>
<dbReference type="InterPro" id="IPR039538">
    <property type="entry name" value="BetI_C"/>
</dbReference>
<organism evidence="7 8">
    <name type="scientific">Mycobacteroides abscessus</name>
    <dbReference type="NCBI Taxonomy" id="36809"/>
    <lineage>
        <taxon>Bacteria</taxon>
        <taxon>Bacillati</taxon>
        <taxon>Actinomycetota</taxon>
        <taxon>Actinomycetes</taxon>
        <taxon>Mycobacteriales</taxon>
        <taxon>Mycobacteriaceae</taxon>
        <taxon>Mycobacteroides</taxon>
    </lineage>
</organism>
<dbReference type="InterPro" id="IPR036271">
    <property type="entry name" value="Tet_transcr_reg_TetR-rel_C_sf"/>
</dbReference>
<dbReference type="PRINTS" id="PR00455">
    <property type="entry name" value="HTHTETR"/>
</dbReference>
<evidence type="ECO:0000313" key="8">
    <source>
        <dbReference type="Proteomes" id="UP000284557"/>
    </source>
</evidence>
<dbReference type="Gene3D" id="1.10.357.10">
    <property type="entry name" value="Tetracycline Repressor, domain 2"/>
    <property type="match status" value="1"/>
</dbReference>
<evidence type="ECO:0000256" key="3">
    <source>
        <dbReference type="ARBA" id="ARBA00023125"/>
    </source>
</evidence>
<reference evidence="7 8" key="1">
    <citation type="submission" date="2018-08" db="EMBL/GenBank/DDBJ databases">
        <title>Linezolid Resistance in Mycobacterium abscessus: MIC Distribution and Comprehensive Investigation of Resistance Mechanisms.</title>
        <authorList>
            <person name="Ye M."/>
            <person name="Xu L."/>
            <person name="Zou Y."/>
            <person name="Li B."/>
            <person name="Guo Q."/>
            <person name="Zhang Y."/>
            <person name="Zhan M."/>
            <person name="Xu B."/>
            <person name="Yu F."/>
            <person name="Zhang Z."/>
            <person name="Chu H."/>
        </authorList>
    </citation>
    <scope>NUCLEOTIDE SEQUENCE [LARGE SCALE GENOMIC DNA]</scope>
    <source>
        <strain evidence="7 8">G143</strain>
    </source>
</reference>
<dbReference type="EMBL" id="QXBN01000007">
    <property type="protein sequence ID" value="RIT39795.1"/>
    <property type="molecule type" value="Genomic_DNA"/>
</dbReference>
<dbReference type="AlphaFoldDB" id="A0ABD7HPD4"/>
<comment type="caution">
    <text evidence="7">The sequence shown here is derived from an EMBL/GenBank/DDBJ whole genome shotgun (WGS) entry which is preliminary data.</text>
</comment>
<keyword evidence="1" id="KW-0678">Repressor</keyword>
<sequence>MAEDPKKRLSRAEKRVQTRQRLLDAAAETFARKGFATASLDEIAEAAGFSIGAVYSNFASKDDLFAQLMADGSNQLIDRVAQTIDAARTEHAHPFRALGQILIDIADKDIEAAELETEFWLHAVRNPDAMQIFAERSEQTWRSLRAVVADELARNGVDDSVDREAFATLVSAMFDGLVRERRTDPSRVSEDLFGQALGWLIAGLPKTTR</sequence>
<dbReference type="Proteomes" id="UP000284557">
    <property type="component" value="Unassembled WGS sequence"/>
</dbReference>